<evidence type="ECO:0000259" key="6">
    <source>
        <dbReference type="Pfam" id="PF04932"/>
    </source>
</evidence>
<dbReference type="EMBL" id="JACCBX010000001">
    <property type="protein sequence ID" value="NYE03628.1"/>
    <property type="molecule type" value="Genomic_DNA"/>
</dbReference>
<organism evidence="7 8">
    <name type="scientific">Neobacillus niacini</name>
    <dbReference type="NCBI Taxonomy" id="86668"/>
    <lineage>
        <taxon>Bacteria</taxon>
        <taxon>Bacillati</taxon>
        <taxon>Bacillota</taxon>
        <taxon>Bacilli</taxon>
        <taxon>Bacillales</taxon>
        <taxon>Bacillaceae</taxon>
        <taxon>Neobacillus</taxon>
    </lineage>
</organism>
<evidence type="ECO:0000256" key="2">
    <source>
        <dbReference type="ARBA" id="ARBA00022692"/>
    </source>
</evidence>
<feature type="transmembrane region" description="Helical" evidence="5">
    <location>
        <begin position="279"/>
        <end position="300"/>
    </location>
</feature>
<protein>
    <recommendedName>
        <fullName evidence="6">O-antigen ligase-related domain-containing protein</fullName>
    </recommendedName>
</protein>
<keyword evidence="2 5" id="KW-0812">Transmembrane</keyword>
<feature type="transmembrane region" description="Helical" evidence="5">
    <location>
        <begin position="63"/>
        <end position="86"/>
    </location>
</feature>
<evidence type="ECO:0000256" key="4">
    <source>
        <dbReference type="ARBA" id="ARBA00023136"/>
    </source>
</evidence>
<dbReference type="InterPro" id="IPR051533">
    <property type="entry name" value="WaaL-like"/>
</dbReference>
<dbReference type="PANTHER" id="PTHR37422:SF17">
    <property type="entry name" value="O-ANTIGEN LIGASE"/>
    <property type="match status" value="1"/>
</dbReference>
<feature type="transmembrane region" description="Helical" evidence="5">
    <location>
        <begin position="397"/>
        <end position="420"/>
    </location>
</feature>
<dbReference type="GO" id="GO:0016020">
    <property type="term" value="C:membrane"/>
    <property type="evidence" value="ECO:0007669"/>
    <property type="project" value="UniProtKB-SubCell"/>
</dbReference>
<evidence type="ECO:0000256" key="1">
    <source>
        <dbReference type="ARBA" id="ARBA00004141"/>
    </source>
</evidence>
<feature type="transmembrane region" description="Helical" evidence="5">
    <location>
        <begin position="210"/>
        <end position="227"/>
    </location>
</feature>
<feature type="domain" description="O-antigen ligase-related" evidence="6">
    <location>
        <begin position="239"/>
        <end position="412"/>
    </location>
</feature>
<reference evidence="8" key="1">
    <citation type="submission" date="2020-07" db="EMBL/GenBank/DDBJ databases">
        <authorList>
            <person name="Partida-Martinez L."/>
            <person name="Huntemann M."/>
            <person name="Clum A."/>
            <person name="Wang J."/>
            <person name="Palaniappan K."/>
            <person name="Ritter S."/>
            <person name="Chen I.-M."/>
            <person name="Stamatis D."/>
            <person name="Reddy T."/>
            <person name="O'Malley R."/>
            <person name="Daum C."/>
            <person name="Shapiro N."/>
            <person name="Ivanova N."/>
            <person name="Kyrpides N."/>
            <person name="Woyke T."/>
        </authorList>
    </citation>
    <scope>NUCLEOTIDE SEQUENCE [LARGE SCALE GENOMIC DNA]</scope>
    <source>
        <strain evidence="8">AT2.8</strain>
    </source>
</reference>
<feature type="transmembrane region" description="Helical" evidence="5">
    <location>
        <begin position="12"/>
        <end position="43"/>
    </location>
</feature>
<feature type="transmembrane region" description="Helical" evidence="5">
    <location>
        <begin position="124"/>
        <end position="143"/>
    </location>
</feature>
<name>A0A852T7W6_9BACI</name>
<feature type="transmembrane region" description="Helical" evidence="5">
    <location>
        <begin position="432"/>
        <end position="452"/>
    </location>
</feature>
<comment type="subcellular location">
    <subcellularLocation>
        <location evidence="1">Membrane</location>
        <topology evidence="1">Multi-pass membrane protein</topology>
    </subcellularLocation>
</comment>
<reference evidence="8" key="2">
    <citation type="submission" date="2020-08" db="EMBL/GenBank/DDBJ databases">
        <title>The Agave Microbiome: Exploring the role of microbial communities in plant adaptations to desert environments.</title>
        <authorList>
            <person name="Partida-Martinez L.P."/>
        </authorList>
    </citation>
    <scope>NUCLEOTIDE SEQUENCE [LARGE SCALE GENOMIC DNA]</scope>
    <source>
        <strain evidence="8">AT2.8</strain>
    </source>
</reference>
<evidence type="ECO:0000313" key="7">
    <source>
        <dbReference type="EMBL" id="NYE03628.1"/>
    </source>
</evidence>
<sequence length="482" mass="54630">MNIISNRFLSILLGVLLVIIGLFIPNPIIGIVICLILAAVVFYDEKIALLFLIVLVPIRPFLIVYNTGFKFVADILIFFLLLKVIYNHRTNIRNLFRFHLLEISYILFLLVGILSAFITGVSPITIIMQVRAFLVFFLLYYIVKRIKIGEKDIRDFAFTTFITAVVLSIHGLIEKISVRTLLLPELWANMNLSPTNKTRVYGLISGPNELALYLLIAFFISFYLLANTKGKMRIFIYIGMTLMLSVFLLTYSRGAVLAIGAFLIVYLIVNRKIHHFKSVLIIVIASAVTFFAAASLSEYVDKHIIVEKVPSETDGQNHTGKNGGLNRFKEALSEETIELSTADGRVYYVKKAIEVFKDKPIFGYGFATFGGSATQTYSSPIYERYEIAWNFYSDNQYIQILAETGIIGVLLVALFIYGIFRITWALRKGSIVSPLLLFFLFGGVTSAVVYNILENDVFMLYYFIVLGYAYQLLENKKTNSIK</sequence>
<dbReference type="Proteomes" id="UP000548423">
    <property type="component" value="Unassembled WGS sequence"/>
</dbReference>
<feature type="transmembrane region" description="Helical" evidence="5">
    <location>
        <begin position="234"/>
        <end position="267"/>
    </location>
</feature>
<proteinExistence type="predicted"/>
<evidence type="ECO:0000256" key="3">
    <source>
        <dbReference type="ARBA" id="ARBA00022989"/>
    </source>
</evidence>
<accession>A0A852T7W6</accession>
<gene>
    <name evidence="7" type="ORF">F4694_000347</name>
</gene>
<feature type="transmembrane region" description="Helical" evidence="5">
    <location>
        <begin position="155"/>
        <end position="173"/>
    </location>
</feature>
<keyword evidence="3 5" id="KW-1133">Transmembrane helix</keyword>
<dbReference type="InterPro" id="IPR007016">
    <property type="entry name" value="O-antigen_ligase-rel_domated"/>
</dbReference>
<dbReference type="Pfam" id="PF04932">
    <property type="entry name" value="Wzy_C"/>
    <property type="match status" value="1"/>
</dbReference>
<feature type="transmembrane region" description="Helical" evidence="5">
    <location>
        <begin position="458"/>
        <end position="473"/>
    </location>
</feature>
<dbReference type="PANTHER" id="PTHR37422">
    <property type="entry name" value="TEICHURONIC ACID BIOSYNTHESIS PROTEIN TUAE"/>
    <property type="match status" value="1"/>
</dbReference>
<evidence type="ECO:0000256" key="5">
    <source>
        <dbReference type="SAM" id="Phobius"/>
    </source>
</evidence>
<feature type="transmembrane region" description="Helical" evidence="5">
    <location>
        <begin position="98"/>
        <end position="118"/>
    </location>
</feature>
<dbReference type="AlphaFoldDB" id="A0A852T7W6"/>
<feature type="transmembrane region" description="Helical" evidence="5">
    <location>
        <begin position="361"/>
        <end position="377"/>
    </location>
</feature>
<evidence type="ECO:0000313" key="8">
    <source>
        <dbReference type="Proteomes" id="UP000548423"/>
    </source>
</evidence>
<keyword evidence="4 5" id="KW-0472">Membrane</keyword>
<comment type="caution">
    <text evidence="7">The sequence shown here is derived from an EMBL/GenBank/DDBJ whole genome shotgun (WGS) entry which is preliminary data.</text>
</comment>